<protein>
    <submittedName>
        <fullName evidence="1">Uncharacterized protein</fullName>
    </submittedName>
</protein>
<dbReference type="Proteomes" id="UP001189624">
    <property type="component" value="Chromosome 1"/>
</dbReference>
<keyword evidence="2" id="KW-1185">Reference proteome</keyword>
<proteinExistence type="predicted"/>
<accession>A0AA86S8L4</accession>
<dbReference type="Gramene" id="rna-AYBTSS11_LOCUS203">
    <property type="protein sequence ID" value="CAJ1785182.1"/>
    <property type="gene ID" value="gene-AYBTSS11_LOCUS203"/>
</dbReference>
<gene>
    <name evidence="1" type="ORF">AYBTSS11_LOCUS203</name>
</gene>
<evidence type="ECO:0000313" key="1">
    <source>
        <dbReference type="EMBL" id="CAJ1785182.1"/>
    </source>
</evidence>
<sequence>MVRELVILEMPERLWRTVAEWRVTWGPVHIQTGGTHERVENGSEPQKGVGTEQERVINNINYRHLILRLDDLLSEVQGWIEFKCTKDELVEATSLVNEAFEANPLVNGRVKELEAKCAKFQKKGVSWKDSCRQAKKSETNLRDNVRDLE</sequence>
<dbReference type="EMBL" id="OY731398">
    <property type="protein sequence ID" value="CAJ1785182.1"/>
    <property type="molecule type" value="Genomic_DNA"/>
</dbReference>
<evidence type="ECO:0000313" key="2">
    <source>
        <dbReference type="Proteomes" id="UP001189624"/>
    </source>
</evidence>
<name>A0AA86S8L4_9FABA</name>
<reference evidence="1" key="1">
    <citation type="submission" date="2023-10" db="EMBL/GenBank/DDBJ databases">
        <authorList>
            <person name="Domelevo Entfellner J.-B."/>
        </authorList>
    </citation>
    <scope>NUCLEOTIDE SEQUENCE</scope>
</reference>
<organism evidence="1 2">
    <name type="scientific">Sphenostylis stenocarpa</name>
    <dbReference type="NCBI Taxonomy" id="92480"/>
    <lineage>
        <taxon>Eukaryota</taxon>
        <taxon>Viridiplantae</taxon>
        <taxon>Streptophyta</taxon>
        <taxon>Embryophyta</taxon>
        <taxon>Tracheophyta</taxon>
        <taxon>Spermatophyta</taxon>
        <taxon>Magnoliopsida</taxon>
        <taxon>eudicotyledons</taxon>
        <taxon>Gunneridae</taxon>
        <taxon>Pentapetalae</taxon>
        <taxon>rosids</taxon>
        <taxon>fabids</taxon>
        <taxon>Fabales</taxon>
        <taxon>Fabaceae</taxon>
        <taxon>Papilionoideae</taxon>
        <taxon>50 kb inversion clade</taxon>
        <taxon>NPAAA clade</taxon>
        <taxon>indigoferoid/millettioid clade</taxon>
        <taxon>Phaseoleae</taxon>
        <taxon>Sphenostylis</taxon>
    </lineage>
</organism>
<dbReference type="AlphaFoldDB" id="A0AA86S8L4"/>